<dbReference type="GO" id="GO:0004181">
    <property type="term" value="F:metallocarboxypeptidase activity"/>
    <property type="evidence" value="ECO:0007669"/>
    <property type="project" value="InterPro"/>
</dbReference>
<proteinExistence type="inferred from homology"/>
<dbReference type="AlphaFoldDB" id="A0A9P6CFT2"/>
<dbReference type="EMBL" id="MU150320">
    <property type="protein sequence ID" value="KAF9459263.1"/>
    <property type="molecule type" value="Genomic_DNA"/>
</dbReference>
<keyword evidence="3" id="KW-0121">Carboxypeptidase</keyword>
<name>A0A9P6CFT2_9AGAR</name>
<dbReference type="PROSITE" id="PS52035">
    <property type="entry name" value="PEPTIDASE_M14"/>
    <property type="match status" value="1"/>
</dbReference>
<dbReference type="Proteomes" id="UP000807353">
    <property type="component" value="Unassembled WGS sequence"/>
</dbReference>
<comment type="caution">
    <text evidence="10">Lacks conserved residue(s) required for the propagation of feature annotation.</text>
</comment>
<keyword evidence="5" id="KW-0479">Metal-binding</keyword>
<evidence type="ECO:0000259" key="12">
    <source>
        <dbReference type="PROSITE" id="PS52035"/>
    </source>
</evidence>
<dbReference type="GO" id="GO:0008270">
    <property type="term" value="F:zinc ion binding"/>
    <property type="evidence" value="ECO:0007669"/>
    <property type="project" value="InterPro"/>
</dbReference>
<dbReference type="PROSITE" id="PS00132">
    <property type="entry name" value="CARBOXYPEPT_ZN_1"/>
    <property type="match status" value="1"/>
</dbReference>
<comment type="cofactor">
    <cofactor evidence="1">
        <name>Zn(2+)</name>
        <dbReference type="ChEBI" id="CHEBI:29105"/>
    </cofactor>
</comment>
<keyword evidence="9" id="KW-0482">Metalloprotease</keyword>
<dbReference type="OrthoDB" id="3626597at2759"/>
<evidence type="ECO:0000256" key="10">
    <source>
        <dbReference type="PROSITE-ProRule" id="PRU01379"/>
    </source>
</evidence>
<dbReference type="PANTHER" id="PTHR11705">
    <property type="entry name" value="PROTEASE FAMILY M14 CARBOXYPEPTIDASE A,B"/>
    <property type="match status" value="1"/>
</dbReference>
<dbReference type="InterPro" id="IPR000834">
    <property type="entry name" value="Peptidase_M14"/>
</dbReference>
<keyword evidence="7" id="KW-0378">Hydrolase</keyword>
<dbReference type="GO" id="GO:0005615">
    <property type="term" value="C:extracellular space"/>
    <property type="evidence" value="ECO:0007669"/>
    <property type="project" value="TreeGrafter"/>
</dbReference>
<keyword evidence="4" id="KW-0645">Protease</keyword>
<dbReference type="PANTHER" id="PTHR11705:SF143">
    <property type="entry name" value="SLL0236 PROTEIN"/>
    <property type="match status" value="1"/>
</dbReference>
<evidence type="ECO:0000256" key="2">
    <source>
        <dbReference type="ARBA" id="ARBA00005988"/>
    </source>
</evidence>
<gene>
    <name evidence="13" type="ORF">BDZ94DRAFT_1268738</name>
</gene>
<dbReference type="SMART" id="SM00631">
    <property type="entry name" value="Zn_pept"/>
    <property type="match status" value="1"/>
</dbReference>
<evidence type="ECO:0000256" key="5">
    <source>
        <dbReference type="ARBA" id="ARBA00022723"/>
    </source>
</evidence>
<keyword evidence="6 11" id="KW-0732">Signal</keyword>
<feature type="chain" id="PRO_5040134386" evidence="11">
    <location>
        <begin position="21"/>
        <end position="460"/>
    </location>
</feature>
<evidence type="ECO:0000256" key="1">
    <source>
        <dbReference type="ARBA" id="ARBA00001947"/>
    </source>
</evidence>
<evidence type="ECO:0000256" key="7">
    <source>
        <dbReference type="ARBA" id="ARBA00022801"/>
    </source>
</evidence>
<accession>A0A9P6CFT2</accession>
<dbReference type="FunFam" id="3.40.630.10:FF:000084">
    <property type="entry name" value="Carboxypeptidase B2"/>
    <property type="match status" value="1"/>
</dbReference>
<dbReference type="Gene3D" id="3.40.630.10">
    <property type="entry name" value="Zn peptidases"/>
    <property type="match status" value="1"/>
</dbReference>
<feature type="signal peptide" evidence="11">
    <location>
        <begin position="1"/>
        <end position="20"/>
    </location>
</feature>
<evidence type="ECO:0000256" key="11">
    <source>
        <dbReference type="SAM" id="SignalP"/>
    </source>
</evidence>
<evidence type="ECO:0000313" key="13">
    <source>
        <dbReference type="EMBL" id="KAF9459263.1"/>
    </source>
</evidence>
<protein>
    <submittedName>
        <fullName evidence="13">Peptidase M14</fullName>
    </submittedName>
</protein>
<evidence type="ECO:0000256" key="4">
    <source>
        <dbReference type="ARBA" id="ARBA00022670"/>
    </source>
</evidence>
<evidence type="ECO:0000256" key="9">
    <source>
        <dbReference type="ARBA" id="ARBA00023049"/>
    </source>
</evidence>
<comment type="similarity">
    <text evidence="2 10">Belongs to the peptidase M14 family.</text>
</comment>
<sequence length="460" mass="51900">MPSKILSFFRAATVITAVLAENGQQPLNFHQNPSEQGLLRRFEINSDSGSLKRVLNVAQENGLDLWQVTPTHVDIYSPPTGPQLPQYLRGIPHTLTNITASRPHVAKPLSRASVAEWKLTSLQNTSFHDTYHPLFEIDAFILELAALHPNITHVTQLGHSGEGREMLGLTISKQGVKGAEQLSRKKKKKKKTQDPELEVRPAFVIFGAQHAREWVATATSLYIAHSLVVDASEPESLSSLLNVFDFHIVPVPNPDGYDYTWENDRYWYKTRQKLHSSKKCLGLDMNRNWGYKWKGNTDGDDEPNDACSYWYPGDRPFQAPEVNNIANWVMTLPNLVGFLDFRSYGQMLSSPYSYSCKRLPGDAEDQIEAGLGAARALMDVHGTSFAMGRLCTQLYRAPGNVVDWMYSRAKVKYSYVVHLRDTGTYGFSLPSRWIRPVGEETGSMVKYLAKFIAKKMKKDM</sequence>
<dbReference type="CDD" id="cd03860">
    <property type="entry name" value="M14_CP_A-B_like"/>
    <property type="match status" value="1"/>
</dbReference>
<dbReference type="PRINTS" id="PR00765">
    <property type="entry name" value="CRBOXYPTASEA"/>
</dbReference>
<evidence type="ECO:0000256" key="6">
    <source>
        <dbReference type="ARBA" id="ARBA00022729"/>
    </source>
</evidence>
<dbReference type="Pfam" id="PF00246">
    <property type="entry name" value="Peptidase_M14"/>
    <property type="match status" value="1"/>
</dbReference>
<dbReference type="SUPFAM" id="SSF53187">
    <property type="entry name" value="Zn-dependent exopeptidases"/>
    <property type="match status" value="1"/>
</dbReference>
<evidence type="ECO:0000256" key="8">
    <source>
        <dbReference type="ARBA" id="ARBA00022833"/>
    </source>
</evidence>
<dbReference type="InterPro" id="IPR057246">
    <property type="entry name" value="CARBOXYPEPT_ZN_1"/>
</dbReference>
<feature type="domain" description="Peptidase M14" evidence="12">
    <location>
        <begin position="130"/>
        <end position="452"/>
    </location>
</feature>
<evidence type="ECO:0000256" key="3">
    <source>
        <dbReference type="ARBA" id="ARBA00022645"/>
    </source>
</evidence>
<organism evidence="13 14">
    <name type="scientific">Collybia nuda</name>
    <dbReference type="NCBI Taxonomy" id="64659"/>
    <lineage>
        <taxon>Eukaryota</taxon>
        <taxon>Fungi</taxon>
        <taxon>Dikarya</taxon>
        <taxon>Basidiomycota</taxon>
        <taxon>Agaricomycotina</taxon>
        <taxon>Agaricomycetes</taxon>
        <taxon>Agaricomycetidae</taxon>
        <taxon>Agaricales</taxon>
        <taxon>Tricholomatineae</taxon>
        <taxon>Clitocybaceae</taxon>
        <taxon>Collybia</taxon>
    </lineage>
</organism>
<dbReference type="GO" id="GO:0006508">
    <property type="term" value="P:proteolysis"/>
    <property type="evidence" value="ECO:0007669"/>
    <property type="project" value="UniProtKB-KW"/>
</dbReference>
<keyword evidence="14" id="KW-1185">Reference proteome</keyword>
<keyword evidence="8" id="KW-0862">Zinc</keyword>
<evidence type="ECO:0000313" key="14">
    <source>
        <dbReference type="Proteomes" id="UP000807353"/>
    </source>
</evidence>
<comment type="caution">
    <text evidence="13">The sequence shown here is derived from an EMBL/GenBank/DDBJ whole genome shotgun (WGS) entry which is preliminary data.</text>
</comment>
<reference evidence="13" key="1">
    <citation type="submission" date="2020-11" db="EMBL/GenBank/DDBJ databases">
        <authorList>
            <consortium name="DOE Joint Genome Institute"/>
            <person name="Ahrendt S."/>
            <person name="Riley R."/>
            <person name="Andreopoulos W."/>
            <person name="Labutti K."/>
            <person name="Pangilinan J."/>
            <person name="Ruiz-Duenas F.J."/>
            <person name="Barrasa J.M."/>
            <person name="Sanchez-Garcia M."/>
            <person name="Camarero S."/>
            <person name="Miyauchi S."/>
            <person name="Serrano A."/>
            <person name="Linde D."/>
            <person name="Babiker R."/>
            <person name="Drula E."/>
            <person name="Ayuso-Fernandez I."/>
            <person name="Pacheco R."/>
            <person name="Padilla G."/>
            <person name="Ferreira P."/>
            <person name="Barriuso J."/>
            <person name="Kellner H."/>
            <person name="Castanera R."/>
            <person name="Alfaro M."/>
            <person name="Ramirez L."/>
            <person name="Pisabarro A.G."/>
            <person name="Kuo A."/>
            <person name="Tritt A."/>
            <person name="Lipzen A."/>
            <person name="He G."/>
            <person name="Yan M."/>
            <person name="Ng V."/>
            <person name="Cullen D."/>
            <person name="Martin F."/>
            <person name="Rosso M.-N."/>
            <person name="Henrissat B."/>
            <person name="Hibbett D."/>
            <person name="Martinez A.T."/>
            <person name="Grigoriev I.V."/>
        </authorList>
    </citation>
    <scope>NUCLEOTIDE SEQUENCE</scope>
    <source>
        <strain evidence="13">CBS 247.69</strain>
    </source>
</reference>